<dbReference type="OrthoDB" id="6513042at2759"/>
<comment type="catalytic activity">
    <reaction evidence="1">
        <text>RNA(n) + a ribonucleoside 5'-triphosphate = RNA(n+1) + diphosphate</text>
        <dbReference type="Rhea" id="RHEA:21248"/>
        <dbReference type="Rhea" id="RHEA-COMP:14527"/>
        <dbReference type="Rhea" id="RHEA-COMP:17342"/>
        <dbReference type="ChEBI" id="CHEBI:33019"/>
        <dbReference type="ChEBI" id="CHEBI:61557"/>
        <dbReference type="ChEBI" id="CHEBI:140395"/>
        <dbReference type="EC" id="2.7.7.48"/>
    </reaction>
</comment>
<feature type="domain" description="RDRP core" evidence="2">
    <location>
        <begin position="413"/>
        <end position="1038"/>
    </location>
</feature>
<dbReference type="PANTHER" id="PTHR23079">
    <property type="entry name" value="RNA-DEPENDENT RNA POLYMERASE"/>
    <property type="match status" value="1"/>
</dbReference>
<protein>
    <recommendedName>
        <fullName evidence="1">RNA-dependent RNA polymerase</fullName>
        <ecNumber evidence="1">2.7.7.48</ecNumber>
    </recommendedName>
</protein>
<dbReference type="GO" id="GO:0031380">
    <property type="term" value="C:nuclear RNA-directed RNA polymerase complex"/>
    <property type="evidence" value="ECO:0007669"/>
    <property type="project" value="TreeGrafter"/>
</dbReference>
<organism evidence="3 4">
    <name type="scientific">Laccaria amethystina LaAM-08-1</name>
    <dbReference type="NCBI Taxonomy" id="1095629"/>
    <lineage>
        <taxon>Eukaryota</taxon>
        <taxon>Fungi</taxon>
        <taxon>Dikarya</taxon>
        <taxon>Basidiomycota</taxon>
        <taxon>Agaricomycotina</taxon>
        <taxon>Agaricomycetes</taxon>
        <taxon>Agaricomycetidae</taxon>
        <taxon>Agaricales</taxon>
        <taxon>Agaricineae</taxon>
        <taxon>Hydnangiaceae</taxon>
        <taxon>Laccaria</taxon>
    </lineage>
</organism>
<reference evidence="4" key="2">
    <citation type="submission" date="2015-01" db="EMBL/GenBank/DDBJ databases">
        <title>Evolutionary Origins and Diversification of the Mycorrhizal Mutualists.</title>
        <authorList>
            <consortium name="DOE Joint Genome Institute"/>
            <consortium name="Mycorrhizal Genomics Consortium"/>
            <person name="Kohler A."/>
            <person name="Kuo A."/>
            <person name="Nagy L.G."/>
            <person name="Floudas D."/>
            <person name="Copeland A."/>
            <person name="Barry K.W."/>
            <person name="Cichocki N."/>
            <person name="Veneault-Fourrey C."/>
            <person name="LaButti K."/>
            <person name="Lindquist E.A."/>
            <person name="Lipzen A."/>
            <person name="Lundell T."/>
            <person name="Morin E."/>
            <person name="Murat C."/>
            <person name="Riley R."/>
            <person name="Ohm R."/>
            <person name="Sun H."/>
            <person name="Tunlid A."/>
            <person name="Henrissat B."/>
            <person name="Grigoriev I.V."/>
            <person name="Hibbett D.S."/>
            <person name="Martin F."/>
        </authorList>
    </citation>
    <scope>NUCLEOTIDE SEQUENCE [LARGE SCALE GENOMIC DNA]</scope>
    <source>
        <strain evidence="4">LaAM-08-1</strain>
    </source>
</reference>
<reference evidence="3 4" key="1">
    <citation type="submission" date="2014-04" db="EMBL/GenBank/DDBJ databases">
        <authorList>
            <consortium name="DOE Joint Genome Institute"/>
            <person name="Kuo A."/>
            <person name="Kohler A."/>
            <person name="Nagy L.G."/>
            <person name="Floudas D."/>
            <person name="Copeland A."/>
            <person name="Barry K.W."/>
            <person name="Cichocki N."/>
            <person name="Veneault-Fourrey C."/>
            <person name="LaButti K."/>
            <person name="Lindquist E.A."/>
            <person name="Lipzen A."/>
            <person name="Lundell T."/>
            <person name="Morin E."/>
            <person name="Murat C."/>
            <person name="Sun H."/>
            <person name="Tunlid A."/>
            <person name="Henrissat B."/>
            <person name="Grigoriev I.V."/>
            <person name="Hibbett D.S."/>
            <person name="Martin F."/>
            <person name="Nordberg H.P."/>
            <person name="Cantor M.N."/>
            <person name="Hua S.X."/>
        </authorList>
    </citation>
    <scope>NUCLEOTIDE SEQUENCE [LARGE SCALE GENOMIC DNA]</scope>
    <source>
        <strain evidence="3 4">LaAM-08-1</strain>
    </source>
</reference>
<dbReference type="Proteomes" id="UP000054477">
    <property type="component" value="Unassembled WGS sequence"/>
</dbReference>
<dbReference type="AlphaFoldDB" id="A0A0C9XEI2"/>
<dbReference type="InterPro" id="IPR007855">
    <property type="entry name" value="RDRP"/>
</dbReference>
<dbReference type="HOGENOM" id="CLU_001366_2_1_1"/>
<keyword evidence="1" id="KW-0694">RNA-binding</keyword>
<evidence type="ECO:0000313" key="4">
    <source>
        <dbReference type="Proteomes" id="UP000054477"/>
    </source>
</evidence>
<sequence length="1243" mass="141361">MDLNIRLPSNADYWTVTRKIAGVLHDDDFLPNASVDPMNFRLRFKESTVSETRNSGGTLTIPNATTATKFLRWVKDHPIKIGRDKLRFFASSARPGSNLIETLRKTFYTDPDIEEEHEEILRELEDRFRVEAVQIGLFHRTSYPDKGALGPRDFSIEWEKICTGSGPSGWLTFKYQHKYFQITMQSISETYGKAICIEFASIQKMAVGYDPNPYICFDLLYPPTFHERDNNSESWRLTSLEPSHQAISQYAYQLRLLLWSGGRNDVMKDFVKMCRTAGLTSNITLVQLYGDVQIQASRSKLFSRELIHRYESTLLRIKFPWPVTFQLASLLYNGVLHTNEILDLLPSVQEVYKAHLDDIQYTGDLLRQFHDALLVKAERESPKACFQRIFKEAKPMGARESHGSLIRAVHVTITPTRMHLQGPLPTQSNNAIRKYKGYDDNFIRVDFRDEDRFPYKRNQDVDDVSVLRERVGDVLKQGISIAGRHFQFLAYSTSSLREHAVWFMSSFRSGGEMITPQKVIRDLGDFSALTEQPSKYAARIAQKFSATDPSVHIHGHEWEPVDDIEYIEERTIKNDDGCIEKKQIIHCFTDGVGTISESLGQEIFETLRNNESRLEENAPLPSAYQIRFMGSKGVVAVDKQLDKNANGIRMRLRPSMIKFRSLAQSEPLEISEAFRYPKLCYLNRPLVMFLEDLGVRQQTFLDLQNAAIAEAQTIDDSLEQFRTVMETHRGGLGKSFDITKILKHFEDDGLDLYSKNGRPGVDNQFIKQLRNVARIEVLREIKHSARIRIPDSYLLVGVADEGPAYRKAGYQNVYELPAGHIYACVQKQGDTEPTWLSGSCSISRSPVTHPGDVQRVRCIGKPPEDKLCLFSHLVNVVVLPSVGTRSLASCLGGGDLDGDTYSVILHEPLLPTQMVTPASYDSLPPRKLLEGQLIEEAVCDFIVEYIHSDVLGLLSNRLLVIADQSKEGVFDQDCEHLAELCSQAVDYPKQGNPVDLSDGSLPHPLIRCKPDWQSAEVNEPRKTDYYKSTRALGVMFRDHRLEVDGALPKMEQTDQPTEPLLSDPISLAYKDRIQRHIGTAIEPSEQEFLTTLFQKYVAELSYICAIHTLSNSRMIRLLEEEVVAGTILASCKNKRMRRDRIERVKVHSGVIVKEIRRDLEAPGYRDLEKLAPDLRLAEQLLTLERAWQAWAFSLKLGDEFGANSFGLIALKSILDCLDGLEGRKSFDKVTEEEDTESLDFDAF</sequence>
<evidence type="ECO:0000259" key="2">
    <source>
        <dbReference type="Pfam" id="PF05183"/>
    </source>
</evidence>
<comment type="similarity">
    <text evidence="1">Belongs to the RdRP family.</text>
</comment>
<keyword evidence="1" id="KW-0548">Nucleotidyltransferase</keyword>
<dbReference type="EC" id="2.7.7.48" evidence="1"/>
<dbReference type="InterPro" id="IPR057596">
    <property type="entry name" value="RDRP_core"/>
</dbReference>
<keyword evidence="1" id="KW-0696">RNA-directed RNA polymerase</keyword>
<accession>A0A0C9XEI2</accession>
<dbReference type="GO" id="GO:0003968">
    <property type="term" value="F:RNA-directed RNA polymerase activity"/>
    <property type="evidence" value="ECO:0007669"/>
    <property type="project" value="UniProtKB-KW"/>
</dbReference>
<evidence type="ECO:0000256" key="1">
    <source>
        <dbReference type="RuleBase" id="RU363098"/>
    </source>
</evidence>
<gene>
    <name evidence="3" type="ORF">K443DRAFT_683655</name>
</gene>
<evidence type="ECO:0000313" key="3">
    <source>
        <dbReference type="EMBL" id="KIJ94537.1"/>
    </source>
</evidence>
<dbReference type="GO" id="GO:0003723">
    <property type="term" value="F:RNA binding"/>
    <property type="evidence" value="ECO:0007669"/>
    <property type="project" value="UniProtKB-KW"/>
</dbReference>
<name>A0A0C9XEI2_9AGAR</name>
<dbReference type="PANTHER" id="PTHR23079:SF55">
    <property type="entry name" value="RNA-DIRECTED RNA POLYMERASE"/>
    <property type="match status" value="1"/>
</dbReference>
<dbReference type="EMBL" id="KN838788">
    <property type="protein sequence ID" value="KIJ94537.1"/>
    <property type="molecule type" value="Genomic_DNA"/>
</dbReference>
<dbReference type="STRING" id="1095629.A0A0C9XEI2"/>
<dbReference type="GO" id="GO:0030422">
    <property type="term" value="P:siRNA processing"/>
    <property type="evidence" value="ECO:0007669"/>
    <property type="project" value="TreeGrafter"/>
</dbReference>
<keyword evidence="1" id="KW-0808">Transferase</keyword>
<proteinExistence type="inferred from homology"/>
<dbReference type="Pfam" id="PF05183">
    <property type="entry name" value="RdRP"/>
    <property type="match status" value="1"/>
</dbReference>
<keyword evidence="4" id="KW-1185">Reference proteome</keyword>